<dbReference type="OrthoDB" id="10686035at2759"/>
<dbReference type="EMBL" id="HE806317">
    <property type="protein sequence ID" value="CCH59296.1"/>
    <property type="molecule type" value="Genomic_DNA"/>
</dbReference>
<evidence type="ECO:0000313" key="3">
    <source>
        <dbReference type="EMBL" id="CCH59296.1"/>
    </source>
</evidence>
<sequence>MAYEKFVVPKNFTVCQSLELLNTILKNHNDNLIQEAQSLNTSNSIRKWGKMLKKVEKLEDYFKESITTIEKKFKVENILNLSEQFNVEVHAASQTMLLTVDDIRETKRKTVDRIEDARNKSKLGIFAPNPTESIFDSEKTKHKRRAKQAEELAERIDAAKIKEERQEVIDYQQYLKDEEEKEKQQAIEKYIQDEVERRLDAEFNRRVETEVQLRVEVAIQRKMEEIMGMTPDRHYPLDEKKAYATDYKAPFETEPKRQISSGFGDDYETEQEINQKVLIERRREELKQEQLIRQKHMAEEQRTRYTPITNSLTNNNDLLYQVGSSSSTPQRSVTMATRPISYQHTNSSSITSTSVSTGPYTPTLPPRSNSISKKKGIPPVSQQQEFVPPPPSYDTSESIHNENQNSSGSQLNLQHSTPGITRTQSLYSSPSTRIPSRPGTTTTSTNNYSTTTTTSNDHGITTSTTTTTMTPPPISNGLPPRLPKRTSMFQSSGPDSSFQRSNTMNSSNQEHDSYYPPPTENRPFNYNTLSSTLPKQ</sequence>
<feature type="region of interest" description="Disordered" evidence="2">
    <location>
        <begin position="339"/>
        <end position="536"/>
    </location>
</feature>
<evidence type="ECO:0000256" key="1">
    <source>
        <dbReference type="SAM" id="Coils"/>
    </source>
</evidence>
<dbReference type="InParanoid" id="I2GYU4"/>
<protein>
    <submittedName>
        <fullName evidence="3">Uncharacterized protein</fullName>
    </submittedName>
</protein>
<dbReference type="HOGENOM" id="CLU_508227_0_0_1"/>
<feature type="compositionally biased region" description="Low complexity" evidence="2">
    <location>
        <begin position="345"/>
        <end position="357"/>
    </location>
</feature>
<evidence type="ECO:0000256" key="2">
    <source>
        <dbReference type="SAM" id="MobiDB-lite"/>
    </source>
</evidence>
<accession>I2GYU4</accession>
<feature type="compositionally biased region" description="Polar residues" evidence="2">
    <location>
        <begin position="393"/>
        <end position="427"/>
    </location>
</feature>
<evidence type="ECO:0000313" key="4">
    <source>
        <dbReference type="Proteomes" id="UP000002866"/>
    </source>
</evidence>
<keyword evidence="4" id="KW-1185">Reference proteome</keyword>
<dbReference type="KEGG" id="tbl:TBLA_0B04595"/>
<gene>
    <name evidence="3" type="primary">TBLA0B04595</name>
    <name evidence="3" type="ORF">TBLA_0B04595</name>
</gene>
<feature type="coiled-coil region" evidence="1">
    <location>
        <begin position="269"/>
        <end position="301"/>
    </location>
</feature>
<feature type="coiled-coil region" evidence="1">
    <location>
        <begin position="100"/>
        <end position="196"/>
    </location>
</feature>
<dbReference type="eggNOG" id="KOG1216">
    <property type="taxonomic scope" value="Eukaryota"/>
</dbReference>
<dbReference type="STRING" id="1071380.I2GYU4"/>
<organism evidence="3 4">
    <name type="scientific">Henningerozyma blattae (strain ATCC 34711 / CBS 6284 / DSM 70876 / NBRC 10599 / NRRL Y-10934 / UCD 77-7)</name>
    <name type="common">Yeast</name>
    <name type="synonym">Tetrapisispora blattae</name>
    <dbReference type="NCBI Taxonomy" id="1071380"/>
    <lineage>
        <taxon>Eukaryota</taxon>
        <taxon>Fungi</taxon>
        <taxon>Dikarya</taxon>
        <taxon>Ascomycota</taxon>
        <taxon>Saccharomycotina</taxon>
        <taxon>Saccharomycetes</taxon>
        <taxon>Saccharomycetales</taxon>
        <taxon>Saccharomycetaceae</taxon>
        <taxon>Henningerozyma</taxon>
    </lineage>
</organism>
<dbReference type="GeneID" id="14494740"/>
<name>I2GYU4_HENB6</name>
<feature type="compositionally biased region" description="Polar residues" evidence="2">
    <location>
        <begin position="487"/>
        <end position="508"/>
    </location>
</feature>
<reference evidence="3 4" key="1">
    <citation type="journal article" date="2011" name="Proc. Natl. Acad. Sci. U.S.A.">
        <title>Evolutionary erosion of yeast sex chromosomes by mating-type switching accidents.</title>
        <authorList>
            <person name="Gordon J.L."/>
            <person name="Armisen D."/>
            <person name="Proux-Wera E."/>
            <person name="Oheigeartaigh S.S."/>
            <person name="Byrne K.P."/>
            <person name="Wolfe K.H."/>
        </authorList>
    </citation>
    <scope>NUCLEOTIDE SEQUENCE [LARGE SCALE GENOMIC DNA]</scope>
    <source>
        <strain evidence="4">ATCC 34711 / CBS 6284 / DSM 70876 / NBRC 10599 / NRRL Y-10934 / UCD 77-7</strain>
    </source>
</reference>
<dbReference type="RefSeq" id="XP_004178815.1">
    <property type="nucleotide sequence ID" value="XM_004178767.1"/>
</dbReference>
<proteinExistence type="predicted"/>
<feature type="compositionally biased region" description="Polar residues" evidence="2">
    <location>
        <begin position="522"/>
        <end position="536"/>
    </location>
</feature>
<keyword evidence="1" id="KW-0175">Coiled coil</keyword>
<dbReference type="AlphaFoldDB" id="I2GYU4"/>
<dbReference type="Proteomes" id="UP000002866">
    <property type="component" value="Chromosome 2"/>
</dbReference>
<feature type="compositionally biased region" description="Low complexity" evidence="2">
    <location>
        <begin position="428"/>
        <end position="469"/>
    </location>
</feature>